<name>A0A317ZJ31_9BACT</name>
<comment type="caution">
    <text evidence="1">The sequence shown here is derived from an EMBL/GenBank/DDBJ whole genome shotgun (WGS) entry which is preliminary data.</text>
</comment>
<keyword evidence="2" id="KW-1185">Reference proteome</keyword>
<dbReference type="OrthoDB" id="184515at2"/>
<accession>A0A317ZJ31</accession>
<reference evidence="1 2" key="1">
    <citation type="submission" date="2018-05" db="EMBL/GenBank/DDBJ databases">
        <title>Coraliomargarita sinensis sp. nov., isolated from a marine solar saltern.</title>
        <authorList>
            <person name="Zhou L.Y."/>
        </authorList>
    </citation>
    <scope>NUCLEOTIDE SEQUENCE [LARGE SCALE GENOMIC DNA]</scope>
    <source>
        <strain evidence="1 2">WN38</strain>
    </source>
</reference>
<dbReference type="AlphaFoldDB" id="A0A317ZJ31"/>
<dbReference type="InParanoid" id="A0A317ZJ31"/>
<dbReference type="Proteomes" id="UP000247099">
    <property type="component" value="Unassembled WGS sequence"/>
</dbReference>
<organism evidence="1 2">
    <name type="scientific">Coraliomargarita sinensis</name>
    <dbReference type="NCBI Taxonomy" id="2174842"/>
    <lineage>
        <taxon>Bacteria</taxon>
        <taxon>Pseudomonadati</taxon>
        <taxon>Verrucomicrobiota</taxon>
        <taxon>Opitutia</taxon>
        <taxon>Puniceicoccales</taxon>
        <taxon>Coraliomargaritaceae</taxon>
        <taxon>Coraliomargarita</taxon>
    </lineage>
</organism>
<protein>
    <submittedName>
        <fullName evidence="1">Uncharacterized protein</fullName>
    </submittedName>
</protein>
<evidence type="ECO:0000313" key="2">
    <source>
        <dbReference type="Proteomes" id="UP000247099"/>
    </source>
</evidence>
<evidence type="ECO:0000313" key="1">
    <source>
        <dbReference type="EMBL" id="PXA05596.1"/>
    </source>
</evidence>
<dbReference type="EMBL" id="QHJQ01000001">
    <property type="protein sequence ID" value="PXA05596.1"/>
    <property type="molecule type" value="Genomic_DNA"/>
</dbReference>
<sequence>MSFFKKNLLFCIVVFLCVAAMCAGLFLAFSASGKVKEAKNSLNSAELQLTALLGSDPAPSVDNLQAAKQNLSELQQSLSQIRKELQKGASLSTSEDGVSVMAGIQQYISKFQKATDEHVDETGEPAEIVTPQDFAFGFEQYIDEASMLEDPEKVSLLDKQRQVLSYLLTQLIASDPESIDKVRREVLEEPAGEGAKTFRVDPAVSARVPGAIDTMGFSLTFSGYTDSLRELLNRLSRFDLPIVVRSIEVDRPSGSETVVAPTNRGGADNIFDLFGGGETAGTEEESSEGPKPVIEENISQFTVILELIEVVLPETQTQEDSDTV</sequence>
<dbReference type="RefSeq" id="WP_110129675.1">
    <property type="nucleotide sequence ID" value="NZ_QHJQ01000001.1"/>
</dbReference>
<proteinExistence type="predicted"/>
<gene>
    <name evidence="1" type="ORF">DDZ13_01605</name>
</gene>